<sequence length="135" mass="14871">MRPTIFLFLAATALLTSSGTVLAVRDSAQTQLSAMVSPDAMQPTDAAREGKRFLQTTRTQKHDDDGLDDLDSNDDDDGEERSIAAFSSSTSVNKLLKHLKRNHVIGKDTYTQLKTAELSADDIVSMYKDYIRLSS</sequence>
<dbReference type="OrthoDB" id="146426at2759"/>
<feature type="compositionally biased region" description="Acidic residues" evidence="6">
    <location>
        <begin position="65"/>
        <end position="79"/>
    </location>
</feature>
<evidence type="ECO:0000256" key="6">
    <source>
        <dbReference type="SAM" id="MobiDB-lite"/>
    </source>
</evidence>
<dbReference type="GO" id="GO:0005576">
    <property type="term" value="C:extracellular region"/>
    <property type="evidence" value="ECO:0007669"/>
    <property type="project" value="UniProtKB-SubCell"/>
</dbReference>
<dbReference type="Pfam" id="PF16810">
    <property type="entry name" value="RXLR"/>
    <property type="match status" value="1"/>
</dbReference>
<name>A0A8T1VYE7_9STRA</name>
<evidence type="ECO:0000256" key="1">
    <source>
        <dbReference type="ARBA" id="ARBA00004613"/>
    </source>
</evidence>
<organism evidence="7 8">
    <name type="scientific">Phytophthora boehmeriae</name>
    <dbReference type="NCBI Taxonomy" id="109152"/>
    <lineage>
        <taxon>Eukaryota</taxon>
        <taxon>Sar</taxon>
        <taxon>Stramenopiles</taxon>
        <taxon>Oomycota</taxon>
        <taxon>Peronosporomycetes</taxon>
        <taxon>Peronosporales</taxon>
        <taxon>Peronosporaceae</taxon>
        <taxon>Phytophthora</taxon>
    </lineage>
</organism>
<keyword evidence="3 5" id="KW-0964">Secreted</keyword>
<comment type="domain">
    <text evidence="5">The RxLR-dEER motif acts to carry the protein into the host cell cytoplasm through binding to cell surface phosphatidylinositol-3-phosphate.</text>
</comment>
<dbReference type="EMBL" id="JAGDFL010000590">
    <property type="protein sequence ID" value="KAG7384604.1"/>
    <property type="molecule type" value="Genomic_DNA"/>
</dbReference>
<evidence type="ECO:0000313" key="7">
    <source>
        <dbReference type="EMBL" id="KAG7384604.1"/>
    </source>
</evidence>
<keyword evidence="8" id="KW-1185">Reference proteome</keyword>
<comment type="caution">
    <text evidence="7">The sequence shown here is derived from an EMBL/GenBank/DDBJ whole genome shotgun (WGS) entry which is preliminary data.</text>
</comment>
<dbReference type="InterPro" id="IPR031825">
    <property type="entry name" value="RXLR"/>
</dbReference>
<evidence type="ECO:0000313" key="8">
    <source>
        <dbReference type="Proteomes" id="UP000693981"/>
    </source>
</evidence>
<dbReference type="Proteomes" id="UP000693981">
    <property type="component" value="Unassembled WGS sequence"/>
</dbReference>
<comment type="function">
    <text evidence="5">Effector that suppresses plant defense responses during pathogen infection.</text>
</comment>
<dbReference type="AlphaFoldDB" id="A0A8T1VYE7"/>
<evidence type="ECO:0000256" key="3">
    <source>
        <dbReference type="ARBA" id="ARBA00022525"/>
    </source>
</evidence>
<protein>
    <recommendedName>
        <fullName evidence="5">RxLR effector protein</fullName>
    </recommendedName>
</protein>
<keyword evidence="4 5" id="KW-0732">Signal</keyword>
<gene>
    <name evidence="7" type="ORF">PHYBOEH_009400</name>
</gene>
<comment type="subcellular location">
    <subcellularLocation>
        <location evidence="1 5">Secreted</location>
    </subcellularLocation>
</comment>
<evidence type="ECO:0000256" key="4">
    <source>
        <dbReference type="ARBA" id="ARBA00022729"/>
    </source>
</evidence>
<evidence type="ECO:0000256" key="2">
    <source>
        <dbReference type="ARBA" id="ARBA00010400"/>
    </source>
</evidence>
<comment type="similarity">
    <text evidence="2 5">Belongs to the RxLR effector family.</text>
</comment>
<feature type="chain" id="PRO_5035959393" description="RxLR effector protein" evidence="5">
    <location>
        <begin position="24"/>
        <end position="135"/>
    </location>
</feature>
<feature type="signal peptide" evidence="5">
    <location>
        <begin position="1"/>
        <end position="23"/>
    </location>
</feature>
<feature type="region of interest" description="Disordered" evidence="6">
    <location>
        <begin position="32"/>
        <end position="84"/>
    </location>
</feature>
<evidence type="ECO:0000256" key="5">
    <source>
        <dbReference type="RuleBase" id="RU367124"/>
    </source>
</evidence>
<proteinExistence type="inferred from homology"/>
<accession>A0A8T1VYE7</accession>
<reference evidence="7" key="1">
    <citation type="submission" date="2021-02" db="EMBL/GenBank/DDBJ databases">
        <authorList>
            <person name="Palmer J.M."/>
        </authorList>
    </citation>
    <scope>NUCLEOTIDE SEQUENCE</scope>
    <source>
        <strain evidence="7">SCRP23</strain>
    </source>
</reference>